<dbReference type="AlphaFoldDB" id="A0A1C7MT19"/>
<dbReference type="EMBL" id="LUGG01000001">
    <property type="protein sequence ID" value="OBZ80030.1"/>
    <property type="molecule type" value="Genomic_DNA"/>
</dbReference>
<name>A0A1C7MT19_GRIFR</name>
<organism evidence="1 2">
    <name type="scientific">Grifola frondosa</name>
    <name type="common">Maitake</name>
    <name type="synonym">Polyporus frondosus</name>
    <dbReference type="NCBI Taxonomy" id="5627"/>
    <lineage>
        <taxon>Eukaryota</taxon>
        <taxon>Fungi</taxon>
        <taxon>Dikarya</taxon>
        <taxon>Basidiomycota</taxon>
        <taxon>Agaricomycotina</taxon>
        <taxon>Agaricomycetes</taxon>
        <taxon>Polyporales</taxon>
        <taxon>Grifolaceae</taxon>
        <taxon>Grifola</taxon>
    </lineage>
</organism>
<protein>
    <submittedName>
        <fullName evidence="1">Uncharacterized protein</fullName>
    </submittedName>
</protein>
<accession>A0A1C7MT19</accession>
<proteinExistence type="predicted"/>
<keyword evidence="2" id="KW-1185">Reference proteome</keyword>
<comment type="caution">
    <text evidence="1">The sequence shown here is derived from an EMBL/GenBank/DDBJ whole genome shotgun (WGS) entry which is preliminary data.</text>
</comment>
<reference evidence="1 2" key="1">
    <citation type="submission" date="2016-03" db="EMBL/GenBank/DDBJ databases">
        <title>Whole genome sequencing of Grifola frondosa 9006-11.</title>
        <authorList>
            <person name="Min B."/>
            <person name="Park H."/>
            <person name="Kim J.-G."/>
            <person name="Cho H."/>
            <person name="Oh Y.-L."/>
            <person name="Kong W.-S."/>
            <person name="Choi I.-G."/>
        </authorList>
    </citation>
    <scope>NUCLEOTIDE SEQUENCE [LARGE SCALE GENOMIC DNA]</scope>
    <source>
        <strain evidence="1 2">9006-11</strain>
    </source>
</reference>
<evidence type="ECO:0000313" key="1">
    <source>
        <dbReference type="EMBL" id="OBZ80030.1"/>
    </source>
</evidence>
<gene>
    <name evidence="1" type="ORF">A0H81_01419</name>
</gene>
<dbReference type="Proteomes" id="UP000092993">
    <property type="component" value="Unassembled WGS sequence"/>
</dbReference>
<evidence type="ECO:0000313" key="2">
    <source>
        <dbReference type="Proteomes" id="UP000092993"/>
    </source>
</evidence>
<sequence length="62" mass="6723">MWTYGCGQPWAPSSQRQPESEAAVKFAALLGRVVNVQRWIKGVGGGNVDGEEVDHQARAGRL</sequence>